<keyword evidence="1" id="KW-0732">Signal</keyword>
<sequence length="171" mass="19162">MHTVFRSLVSWAGSLALLAGCATNSPMPPHTAPVAVASVPVVVAPIDYGAATAQHRQSLAQAGLLPTFENYWNTHVAKNWQQLFNMEHTKNLPSAEFYMAYHAKAWPVLAIEVVGVELQDQQATLTLQMRFQNPDKKGREHALYRKDQWTRTDDGRWLHVVTDPMLVGVHH</sequence>
<gene>
    <name evidence="2" type="ORF">ACFO6X_00755</name>
</gene>
<dbReference type="RefSeq" id="WP_382429057.1">
    <property type="nucleotide sequence ID" value="NZ_JBHSHJ010000001.1"/>
</dbReference>
<organism evidence="2 3">
    <name type="scientific">Giesbergeria sinuosa</name>
    <dbReference type="NCBI Taxonomy" id="80883"/>
    <lineage>
        <taxon>Bacteria</taxon>
        <taxon>Pseudomonadati</taxon>
        <taxon>Pseudomonadota</taxon>
        <taxon>Betaproteobacteria</taxon>
        <taxon>Burkholderiales</taxon>
        <taxon>Comamonadaceae</taxon>
        <taxon>Giesbergeria</taxon>
    </lineage>
</organism>
<name>A0ABV9Q8I9_9BURK</name>
<proteinExistence type="predicted"/>
<evidence type="ECO:0008006" key="4">
    <source>
        <dbReference type="Google" id="ProtNLM"/>
    </source>
</evidence>
<feature type="chain" id="PRO_5047146345" description="DUF4440 domain-containing protein" evidence="1">
    <location>
        <begin position="22"/>
        <end position="171"/>
    </location>
</feature>
<evidence type="ECO:0000256" key="1">
    <source>
        <dbReference type="SAM" id="SignalP"/>
    </source>
</evidence>
<accession>A0ABV9Q8I9</accession>
<feature type="signal peptide" evidence="1">
    <location>
        <begin position="1"/>
        <end position="21"/>
    </location>
</feature>
<dbReference type="PROSITE" id="PS51257">
    <property type="entry name" value="PROKAR_LIPOPROTEIN"/>
    <property type="match status" value="1"/>
</dbReference>
<evidence type="ECO:0000313" key="2">
    <source>
        <dbReference type="EMBL" id="MFC4787525.1"/>
    </source>
</evidence>
<keyword evidence="3" id="KW-1185">Reference proteome</keyword>
<protein>
    <recommendedName>
        <fullName evidence="4">DUF4440 domain-containing protein</fullName>
    </recommendedName>
</protein>
<reference evidence="3" key="1">
    <citation type="journal article" date="2019" name="Int. J. Syst. Evol. Microbiol.">
        <title>The Global Catalogue of Microorganisms (GCM) 10K type strain sequencing project: providing services to taxonomists for standard genome sequencing and annotation.</title>
        <authorList>
            <consortium name="The Broad Institute Genomics Platform"/>
            <consortium name="The Broad Institute Genome Sequencing Center for Infectious Disease"/>
            <person name="Wu L."/>
            <person name="Ma J."/>
        </authorList>
    </citation>
    <scope>NUCLEOTIDE SEQUENCE [LARGE SCALE GENOMIC DNA]</scope>
    <source>
        <strain evidence="3">CCUG 49452</strain>
    </source>
</reference>
<dbReference type="Proteomes" id="UP001596001">
    <property type="component" value="Unassembled WGS sequence"/>
</dbReference>
<dbReference type="EMBL" id="JBHSHJ010000001">
    <property type="protein sequence ID" value="MFC4787525.1"/>
    <property type="molecule type" value="Genomic_DNA"/>
</dbReference>
<evidence type="ECO:0000313" key="3">
    <source>
        <dbReference type="Proteomes" id="UP001596001"/>
    </source>
</evidence>
<comment type="caution">
    <text evidence="2">The sequence shown here is derived from an EMBL/GenBank/DDBJ whole genome shotgun (WGS) entry which is preliminary data.</text>
</comment>